<dbReference type="PANTHER" id="PTHR30532">
    <property type="entry name" value="IRON III DICITRATE-BINDING PERIPLASMIC PROTEIN"/>
    <property type="match status" value="1"/>
</dbReference>
<dbReference type="Pfam" id="PF01497">
    <property type="entry name" value="Peripla_BP_2"/>
    <property type="match status" value="1"/>
</dbReference>
<evidence type="ECO:0000256" key="5">
    <source>
        <dbReference type="SAM" id="MobiDB-lite"/>
    </source>
</evidence>
<feature type="domain" description="Fe/B12 periplasmic-binding" evidence="7">
    <location>
        <begin position="83"/>
        <end position="342"/>
    </location>
</feature>
<comment type="similarity">
    <text evidence="2">Belongs to the bacterial solute-binding protein 8 family.</text>
</comment>
<evidence type="ECO:0000256" key="4">
    <source>
        <dbReference type="ARBA" id="ARBA00022729"/>
    </source>
</evidence>
<dbReference type="InterPro" id="IPR002491">
    <property type="entry name" value="ABC_transptr_periplasmic_BD"/>
</dbReference>
<evidence type="ECO:0000313" key="8">
    <source>
        <dbReference type="EMBL" id="QAY68478.1"/>
    </source>
</evidence>
<evidence type="ECO:0000256" key="6">
    <source>
        <dbReference type="SAM" id="SignalP"/>
    </source>
</evidence>
<dbReference type="PROSITE" id="PS50983">
    <property type="entry name" value="FE_B12_PBP"/>
    <property type="match status" value="1"/>
</dbReference>
<evidence type="ECO:0000256" key="1">
    <source>
        <dbReference type="ARBA" id="ARBA00004196"/>
    </source>
</evidence>
<dbReference type="Gene3D" id="3.40.50.1980">
    <property type="entry name" value="Nitrogenase molybdenum iron protein domain"/>
    <property type="match status" value="2"/>
</dbReference>
<gene>
    <name evidence="8" type="ORF">ET464_12000</name>
</gene>
<dbReference type="PROSITE" id="PS51257">
    <property type="entry name" value="PROKAR_LIPOPROTEIN"/>
    <property type="match status" value="1"/>
</dbReference>
<proteinExistence type="inferred from homology"/>
<keyword evidence="3" id="KW-0813">Transport</keyword>
<organism evidence="8 9">
    <name type="scientific">Paenibacillus protaetiae</name>
    <dbReference type="NCBI Taxonomy" id="2509456"/>
    <lineage>
        <taxon>Bacteria</taxon>
        <taxon>Bacillati</taxon>
        <taxon>Bacillota</taxon>
        <taxon>Bacilli</taxon>
        <taxon>Bacillales</taxon>
        <taxon>Paenibacillaceae</taxon>
        <taxon>Paenibacillus</taxon>
    </lineage>
</organism>
<dbReference type="EMBL" id="CP035492">
    <property type="protein sequence ID" value="QAY68478.1"/>
    <property type="molecule type" value="Genomic_DNA"/>
</dbReference>
<dbReference type="CDD" id="cd01146">
    <property type="entry name" value="FhuD"/>
    <property type="match status" value="1"/>
</dbReference>
<dbReference type="KEGG" id="pprt:ET464_12000"/>
<evidence type="ECO:0000259" key="7">
    <source>
        <dbReference type="PROSITE" id="PS50983"/>
    </source>
</evidence>
<dbReference type="SUPFAM" id="SSF53807">
    <property type="entry name" value="Helical backbone' metal receptor"/>
    <property type="match status" value="1"/>
</dbReference>
<feature type="signal peptide" evidence="6">
    <location>
        <begin position="1"/>
        <end position="36"/>
    </location>
</feature>
<comment type="subcellular location">
    <subcellularLocation>
        <location evidence="1">Cell envelope</location>
    </subcellularLocation>
</comment>
<dbReference type="PANTHER" id="PTHR30532:SF1">
    <property type="entry name" value="IRON(3+)-HYDROXAMATE-BINDING PROTEIN FHUD"/>
    <property type="match status" value="1"/>
</dbReference>
<name>A0A4P6FD47_9BACL</name>
<protein>
    <submittedName>
        <fullName evidence="8">Iron-siderophore ABC transporter substrate-binding protein</fullName>
    </submittedName>
</protein>
<dbReference type="InterPro" id="IPR051313">
    <property type="entry name" value="Bact_iron-sidero_bind"/>
</dbReference>
<evidence type="ECO:0000256" key="2">
    <source>
        <dbReference type="ARBA" id="ARBA00008814"/>
    </source>
</evidence>
<evidence type="ECO:0000313" key="9">
    <source>
        <dbReference type="Proteomes" id="UP000293568"/>
    </source>
</evidence>
<feature type="region of interest" description="Disordered" evidence="5">
    <location>
        <begin position="34"/>
        <end position="63"/>
    </location>
</feature>
<feature type="chain" id="PRO_5039456699" evidence="6">
    <location>
        <begin position="37"/>
        <end position="342"/>
    </location>
</feature>
<feature type="compositionally biased region" description="Low complexity" evidence="5">
    <location>
        <begin position="34"/>
        <end position="52"/>
    </location>
</feature>
<dbReference type="GO" id="GO:0030288">
    <property type="term" value="C:outer membrane-bounded periplasmic space"/>
    <property type="evidence" value="ECO:0007669"/>
    <property type="project" value="TreeGrafter"/>
</dbReference>
<dbReference type="Proteomes" id="UP000293568">
    <property type="component" value="Chromosome"/>
</dbReference>
<accession>A0A4P6FD47</accession>
<dbReference type="AlphaFoldDB" id="A0A4P6FD47"/>
<sequence>MKRGIEVKKFHTSAPFAVLILCFVLLLTACSTGSNNDNAPSSTPSPSPSADAQTAKEPEGENSFPVTIKHLKGEYTLEKKPEIIAVLDTKFVDQLVALNEQPAGSVTAAGSDTDFPEYLSDRLGDVKVLGTRDEPNLEAILALKPDLILMTDFQEKFYDNVSKIAPTIVLDFDEDWRVTLETMGKIMGKQAEAKAVQQAYDEKASKLKAQIAAKLGNETVALIRPRTEGIRVHTPLHRTGAILYTDLGLNVPESVAAVNDTAYEISLEAMNEIGADHYFLLSDALFAQSVADLKNTKVWKSLDPVKNNRVYEVDSTLWIAYYGPIANSLIIDQAAKALLGQQ</sequence>
<evidence type="ECO:0000256" key="3">
    <source>
        <dbReference type="ARBA" id="ARBA00022448"/>
    </source>
</evidence>
<keyword evidence="4 6" id="KW-0732">Signal</keyword>
<keyword evidence="9" id="KW-1185">Reference proteome</keyword>
<dbReference type="GO" id="GO:1901678">
    <property type="term" value="P:iron coordination entity transport"/>
    <property type="evidence" value="ECO:0007669"/>
    <property type="project" value="UniProtKB-ARBA"/>
</dbReference>
<reference evidence="8 9" key="1">
    <citation type="submission" date="2019-01" db="EMBL/GenBank/DDBJ databases">
        <title>Genome sequencing of strain FW100M-2.</title>
        <authorList>
            <person name="Heo J."/>
            <person name="Kim S.-J."/>
            <person name="Kim J.-S."/>
            <person name="Hong S.-B."/>
            <person name="Kwon S.-W."/>
        </authorList>
    </citation>
    <scope>NUCLEOTIDE SEQUENCE [LARGE SCALE GENOMIC DNA]</scope>
    <source>
        <strain evidence="8 9">FW100M-2</strain>
    </source>
</reference>
<dbReference type="OrthoDB" id="9793175at2"/>